<sequence length="319" mass="36557">LNRLLHFLHMAGRTIIGTPDEDTMDRVFPKNDSEMVGIVFTDTFSYRLKFPWGHRTPDIREHFEYSGNHGRMDSRFVAFPTAMNAAIIEVIGRVDISDWNKYEEPPFISRQETVNEWFIFICVVCFSPFVHVASLNMTKERKKCKKLMTLMGLRESAFWLSWALMDAGFIIIISAFMALVITFVQIIVITGFMVIVALFILYGLSVVTLAFLLSVLMRKPIPAGLVGFLFTVFWGCLGFTALYTQLPSPLKWAFGPFSPFAFTAGMAQILHRDYYVNGVVFPDPSGESYMMIMTFFILAFDTFLYLMLTLYFERVLPGK</sequence>
<dbReference type="Proteomes" id="UP000694570">
    <property type="component" value="Unplaced"/>
</dbReference>
<reference evidence="7" key="1">
    <citation type="submission" date="2025-08" db="UniProtKB">
        <authorList>
            <consortium name="Ensembl"/>
        </authorList>
    </citation>
    <scope>IDENTIFICATION</scope>
</reference>
<evidence type="ECO:0000256" key="3">
    <source>
        <dbReference type="ARBA" id="ARBA00022989"/>
    </source>
</evidence>
<proteinExistence type="predicted"/>
<dbReference type="InterPro" id="IPR013525">
    <property type="entry name" value="ABC2_TM"/>
</dbReference>
<protein>
    <recommendedName>
        <fullName evidence="6">ABC-2 type transporter transmembrane domain-containing protein</fullName>
    </recommendedName>
</protein>
<feature type="transmembrane region" description="Helical" evidence="5">
    <location>
        <begin position="225"/>
        <end position="246"/>
    </location>
</feature>
<name>A0A8D0V7R6_PIG</name>
<keyword evidence="2 5" id="KW-0812">Transmembrane</keyword>
<dbReference type="InterPro" id="IPR026082">
    <property type="entry name" value="ABCA"/>
</dbReference>
<evidence type="ECO:0000256" key="4">
    <source>
        <dbReference type="ARBA" id="ARBA00023136"/>
    </source>
</evidence>
<evidence type="ECO:0000256" key="1">
    <source>
        <dbReference type="ARBA" id="ARBA00004141"/>
    </source>
</evidence>
<keyword evidence="4 5" id="KW-0472">Membrane</keyword>
<dbReference type="PANTHER" id="PTHR19229:SF269">
    <property type="entry name" value="ATP-BINDING CASSETTE SUB-FAMILY A MEMBER 10"/>
    <property type="match status" value="1"/>
</dbReference>
<organism evidence="7 8">
    <name type="scientific">Sus scrofa</name>
    <name type="common">Pig</name>
    <dbReference type="NCBI Taxonomy" id="9823"/>
    <lineage>
        <taxon>Eukaryota</taxon>
        <taxon>Metazoa</taxon>
        <taxon>Chordata</taxon>
        <taxon>Craniata</taxon>
        <taxon>Vertebrata</taxon>
        <taxon>Euteleostomi</taxon>
        <taxon>Mammalia</taxon>
        <taxon>Eutheria</taxon>
        <taxon>Laurasiatheria</taxon>
        <taxon>Artiodactyla</taxon>
        <taxon>Suina</taxon>
        <taxon>Suidae</taxon>
        <taxon>Sus</taxon>
    </lineage>
</organism>
<feature type="domain" description="ABC-2 type transporter transmembrane" evidence="6">
    <location>
        <begin position="118"/>
        <end position="311"/>
    </location>
</feature>
<evidence type="ECO:0000256" key="5">
    <source>
        <dbReference type="SAM" id="Phobius"/>
    </source>
</evidence>
<dbReference type="GO" id="GO:0140359">
    <property type="term" value="F:ABC-type transporter activity"/>
    <property type="evidence" value="ECO:0007669"/>
    <property type="project" value="InterPro"/>
</dbReference>
<feature type="transmembrane region" description="Helical" evidence="5">
    <location>
        <begin position="157"/>
        <end position="180"/>
    </location>
</feature>
<dbReference type="Pfam" id="PF12698">
    <property type="entry name" value="ABC2_membrane_3"/>
    <property type="match status" value="1"/>
</dbReference>
<feature type="transmembrane region" description="Helical" evidence="5">
    <location>
        <begin position="186"/>
        <end position="213"/>
    </location>
</feature>
<feature type="transmembrane region" description="Helical" evidence="5">
    <location>
        <begin position="117"/>
        <end position="136"/>
    </location>
</feature>
<evidence type="ECO:0000313" key="7">
    <source>
        <dbReference type="Ensembl" id="ENSSSCP00030001841.1"/>
    </source>
</evidence>
<keyword evidence="3 5" id="KW-1133">Transmembrane helix</keyword>
<accession>A0A8D0V7R6</accession>
<dbReference type="AlphaFoldDB" id="A0A8D0V7R6"/>
<comment type="subcellular location">
    <subcellularLocation>
        <location evidence="1">Membrane</location>
        <topology evidence="1">Multi-pass membrane protein</topology>
    </subcellularLocation>
</comment>
<evidence type="ECO:0000256" key="2">
    <source>
        <dbReference type="ARBA" id="ARBA00022692"/>
    </source>
</evidence>
<feature type="transmembrane region" description="Helical" evidence="5">
    <location>
        <begin position="289"/>
        <end position="312"/>
    </location>
</feature>
<dbReference type="PANTHER" id="PTHR19229">
    <property type="entry name" value="ATP-BINDING CASSETTE TRANSPORTER SUBFAMILY A ABCA"/>
    <property type="match status" value="1"/>
</dbReference>
<evidence type="ECO:0000259" key="6">
    <source>
        <dbReference type="Pfam" id="PF12698"/>
    </source>
</evidence>
<dbReference type="Ensembl" id="ENSSSCT00030004639.1">
    <property type="protein sequence ID" value="ENSSSCP00030001841.1"/>
    <property type="gene ID" value="ENSSSCG00030003517.1"/>
</dbReference>
<evidence type="ECO:0000313" key="8">
    <source>
        <dbReference type="Proteomes" id="UP000694570"/>
    </source>
</evidence>
<dbReference type="GO" id="GO:0016020">
    <property type="term" value="C:membrane"/>
    <property type="evidence" value="ECO:0007669"/>
    <property type="project" value="UniProtKB-SubCell"/>
</dbReference>